<dbReference type="FunFam" id="4.10.1000.10:FF:000022">
    <property type="entry name" value="Zinc finger CCCH domain-containing protein 7"/>
    <property type="match status" value="1"/>
</dbReference>
<evidence type="ECO:0000313" key="13">
    <source>
        <dbReference type="EMBL" id="ROT63254.1"/>
    </source>
</evidence>
<keyword evidence="4 10" id="KW-0862">Zinc</keyword>
<reference evidence="13 14" key="1">
    <citation type="submission" date="2018-04" db="EMBL/GenBank/DDBJ databases">
        <authorList>
            <person name="Zhang X."/>
            <person name="Yuan J."/>
            <person name="Li F."/>
            <person name="Xiang J."/>
        </authorList>
    </citation>
    <scope>NUCLEOTIDE SEQUENCE [LARGE SCALE GENOMIC DNA]</scope>
    <source>
        <tissue evidence="13">Muscle</tissue>
    </source>
</reference>
<dbReference type="Gene3D" id="4.10.1000.10">
    <property type="entry name" value="Zinc finger, CCCH-type"/>
    <property type="match status" value="2"/>
</dbReference>
<feature type="domain" description="C3H1-type" evidence="12">
    <location>
        <begin position="245"/>
        <end position="272"/>
    </location>
</feature>
<dbReference type="InterPro" id="IPR000571">
    <property type="entry name" value="Znf_CCCH"/>
</dbReference>
<feature type="domain" description="C3H1-type" evidence="12">
    <location>
        <begin position="162"/>
        <end position="190"/>
    </location>
</feature>
<feature type="zinc finger region" description="C3H1-type" evidence="10">
    <location>
        <begin position="245"/>
        <end position="272"/>
    </location>
</feature>
<dbReference type="SUPFAM" id="SSF90229">
    <property type="entry name" value="CCCH zinc finger"/>
    <property type="match status" value="1"/>
</dbReference>
<comment type="function">
    <text evidence="6">Required for the export of polyadenylated mRNAs from the nucleus. Enhances ACVR1B-induced SMAD-dependent transcription. Binds to single-stranded DNA but not to double-stranded DNA in vitro. Involved in RNA cleavage.</text>
</comment>
<feature type="compositionally biased region" description="Basic and acidic residues" evidence="11">
    <location>
        <begin position="403"/>
        <end position="415"/>
    </location>
</feature>
<feature type="zinc finger region" description="C3H1-type" evidence="10">
    <location>
        <begin position="191"/>
        <end position="217"/>
    </location>
</feature>
<evidence type="ECO:0000313" key="14">
    <source>
        <dbReference type="Proteomes" id="UP000283509"/>
    </source>
</evidence>
<feature type="domain" description="C3H1-type" evidence="12">
    <location>
        <begin position="218"/>
        <end position="244"/>
    </location>
</feature>
<keyword evidence="14" id="KW-1185">Reference proteome</keyword>
<organism evidence="13 14">
    <name type="scientific">Penaeus vannamei</name>
    <name type="common">Whiteleg shrimp</name>
    <name type="synonym">Litopenaeus vannamei</name>
    <dbReference type="NCBI Taxonomy" id="6689"/>
    <lineage>
        <taxon>Eukaryota</taxon>
        <taxon>Metazoa</taxon>
        <taxon>Ecdysozoa</taxon>
        <taxon>Arthropoda</taxon>
        <taxon>Crustacea</taxon>
        <taxon>Multicrustacea</taxon>
        <taxon>Malacostraca</taxon>
        <taxon>Eumalacostraca</taxon>
        <taxon>Eucarida</taxon>
        <taxon>Decapoda</taxon>
        <taxon>Dendrobranchiata</taxon>
        <taxon>Penaeoidea</taxon>
        <taxon>Penaeidae</taxon>
        <taxon>Penaeus</taxon>
    </lineage>
</organism>
<evidence type="ECO:0000256" key="10">
    <source>
        <dbReference type="PROSITE-ProRule" id="PRU00723"/>
    </source>
</evidence>
<feature type="zinc finger region" description="C3H1-type" evidence="10">
    <location>
        <begin position="162"/>
        <end position="190"/>
    </location>
</feature>
<feature type="region of interest" description="Disordered" evidence="11">
    <location>
        <begin position="438"/>
        <end position="537"/>
    </location>
</feature>
<dbReference type="Proteomes" id="UP000283509">
    <property type="component" value="Unassembled WGS sequence"/>
</dbReference>
<dbReference type="PROSITE" id="PS50103">
    <property type="entry name" value="ZF_C3H1"/>
    <property type="match status" value="4"/>
</dbReference>
<protein>
    <recommendedName>
        <fullName evidence="8">Zinc finger CCCH domain-containing protein 3</fullName>
    </recommendedName>
    <alternativeName>
        <fullName evidence="9">Smad-interacting CPSF-like factor</fullName>
    </alternativeName>
</protein>
<dbReference type="PANTHER" id="PTHR46156">
    <property type="entry name" value="CCCH ZINGC FINGER"/>
    <property type="match status" value="1"/>
</dbReference>
<evidence type="ECO:0000259" key="12">
    <source>
        <dbReference type="PROSITE" id="PS50103"/>
    </source>
</evidence>
<feature type="zinc finger region" description="C3H1-type" evidence="10">
    <location>
        <begin position="218"/>
        <end position="244"/>
    </location>
</feature>
<evidence type="ECO:0000256" key="8">
    <source>
        <dbReference type="ARBA" id="ARBA00071600"/>
    </source>
</evidence>
<dbReference type="STRING" id="6689.A0A423SGF3"/>
<evidence type="ECO:0000256" key="3">
    <source>
        <dbReference type="ARBA" id="ARBA00022771"/>
    </source>
</evidence>
<evidence type="ECO:0000256" key="4">
    <source>
        <dbReference type="ARBA" id="ARBA00022833"/>
    </source>
</evidence>
<sequence length="537" mass="60719">MKGHVSKYKINHLKLDSSHSFKAKTGYPAFKKGRKLGVRSDRIINIGGILYKSTKTSLRKQLAKKLENEKKATDSMCVVHLRGHKFQVGAGGRTLKRVTDTTSSGGTQPALSRVHIGGLTYSRTANGQYELTRVHQARAVVSSAKQRSMQMLSQRRKRGAMQKRNEYCIFFNRFGRCSKKDQGECPYIHDSKRIAVCTRFLRGRCPVSNCPFSHVIDPDKMPVCSHFVRASCTRDNCPYRHVRVNPNAPICPEFLQGHCTLGEECKNQHILVCEEYNLTGTCPRGVTCPLSHHRGRGKRKRSESGKLKRSRQPFTSRKRKASENQDVLGGPTKVKSKAEKKMRAKTVKVPLKRYFQFSSLESNNDDDISGCQKSTSDLCVGNDQSCVSHAPDQSSLSSAPLQKDQEEMHTEEKQPVESSPSSFTCRIEETRQRLMTKMEKMKQTVSKLELSDDGVLEDRMSESKIHAKSEKDSSHTHRDSSQSIAGCEKNRDNDKESERDENIVHDQNIHDVGRVLQRPPLPQRLPSYIPLSMDDEN</sequence>
<dbReference type="AlphaFoldDB" id="A0A423SGF3"/>
<evidence type="ECO:0000256" key="1">
    <source>
        <dbReference type="ARBA" id="ARBA00022723"/>
    </source>
</evidence>
<dbReference type="EMBL" id="QCYY01003467">
    <property type="protein sequence ID" value="ROT63254.1"/>
    <property type="molecule type" value="Genomic_DNA"/>
</dbReference>
<evidence type="ECO:0000256" key="2">
    <source>
        <dbReference type="ARBA" id="ARBA00022737"/>
    </source>
</evidence>
<accession>A0A423SGF3</accession>
<dbReference type="GO" id="GO:0005634">
    <property type="term" value="C:nucleus"/>
    <property type="evidence" value="ECO:0007669"/>
    <property type="project" value="UniProtKB-ARBA"/>
</dbReference>
<feature type="compositionally biased region" description="Basic and acidic residues" evidence="11">
    <location>
        <begin position="456"/>
        <end position="480"/>
    </location>
</feature>
<dbReference type="GO" id="GO:0003677">
    <property type="term" value="F:DNA binding"/>
    <property type="evidence" value="ECO:0007669"/>
    <property type="project" value="UniProtKB-KW"/>
</dbReference>
<feature type="compositionally biased region" description="Basic residues" evidence="11">
    <location>
        <begin position="291"/>
        <end position="320"/>
    </location>
</feature>
<evidence type="ECO:0000256" key="7">
    <source>
        <dbReference type="ARBA" id="ARBA00064187"/>
    </source>
</evidence>
<feature type="domain" description="C3H1-type" evidence="12">
    <location>
        <begin position="191"/>
        <end position="217"/>
    </location>
</feature>
<gene>
    <name evidence="13" type="ORF">C7M84_018869</name>
</gene>
<evidence type="ECO:0000256" key="6">
    <source>
        <dbReference type="ARBA" id="ARBA00057285"/>
    </source>
</evidence>
<evidence type="ECO:0000256" key="11">
    <source>
        <dbReference type="SAM" id="MobiDB-lite"/>
    </source>
</evidence>
<feature type="region of interest" description="Disordered" evidence="11">
    <location>
        <begin position="291"/>
        <end position="343"/>
    </location>
</feature>
<evidence type="ECO:0000256" key="9">
    <source>
        <dbReference type="ARBA" id="ARBA00079564"/>
    </source>
</evidence>
<comment type="caution">
    <text evidence="13">The sequence shown here is derived from an EMBL/GenBank/DDBJ whole genome shotgun (WGS) entry which is preliminary data.</text>
</comment>
<keyword evidence="2" id="KW-0677">Repeat</keyword>
<feature type="compositionally biased region" description="Basic and acidic residues" evidence="11">
    <location>
        <begin position="488"/>
        <end position="513"/>
    </location>
</feature>
<dbReference type="PANTHER" id="PTHR46156:SF1">
    <property type="entry name" value="ZINC FINGER CCCH DOMAIN-CONTAINING PROTEIN 3"/>
    <property type="match status" value="1"/>
</dbReference>
<feature type="compositionally biased region" description="Polar residues" evidence="11">
    <location>
        <begin position="389"/>
        <end position="400"/>
    </location>
</feature>
<evidence type="ECO:0000256" key="5">
    <source>
        <dbReference type="ARBA" id="ARBA00023125"/>
    </source>
</evidence>
<dbReference type="GO" id="GO:0008270">
    <property type="term" value="F:zinc ion binding"/>
    <property type="evidence" value="ECO:0007669"/>
    <property type="project" value="UniProtKB-KW"/>
</dbReference>
<dbReference type="SMART" id="SM00356">
    <property type="entry name" value="ZnF_C3H1"/>
    <property type="match status" value="5"/>
</dbReference>
<keyword evidence="3 10" id="KW-0863">Zinc-finger</keyword>
<dbReference type="InterPro" id="IPR036855">
    <property type="entry name" value="Znf_CCCH_sf"/>
</dbReference>
<dbReference type="Pfam" id="PF14608">
    <property type="entry name" value="zf-CCCH_2"/>
    <property type="match status" value="3"/>
</dbReference>
<keyword evidence="1 10" id="KW-0479">Metal-binding</keyword>
<reference evidence="13 14" key="2">
    <citation type="submission" date="2019-01" db="EMBL/GenBank/DDBJ databases">
        <title>The decoding of complex shrimp genome reveals the adaptation for benthos swimmer, frequently molting mechanism and breeding impact on genome.</title>
        <authorList>
            <person name="Sun Y."/>
            <person name="Gao Y."/>
            <person name="Yu Y."/>
        </authorList>
    </citation>
    <scope>NUCLEOTIDE SEQUENCE [LARGE SCALE GENOMIC DNA]</scope>
    <source>
        <tissue evidence="13">Muscle</tissue>
    </source>
</reference>
<dbReference type="OrthoDB" id="3247158at2759"/>
<feature type="region of interest" description="Disordered" evidence="11">
    <location>
        <begin position="389"/>
        <end position="426"/>
    </location>
</feature>
<name>A0A423SGF3_PENVA</name>
<dbReference type="FunFam" id="4.10.1000.10:FF:000008">
    <property type="entry name" value="zinc finger CCCH domain-containing protein 3"/>
    <property type="match status" value="1"/>
</dbReference>
<comment type="subunit">
    <text evidence="7">Interacts with SMAD1, SMAD3, SMAD4, CPSF2 and CPSF3.</text>
</comment>
<proteinExistence type="predicted"/>
<keyword evidence="5" id="KW-0238">DNA-binding</keyword>